<protein>
    <submittedName>
        <fullName evidence="2">Methyltransferase domain-containing protein</fullName>
    </submittedName>
</protein>
<dbReference type="InterPro" id="IPR013216">
    <property type="entry name" value="Methyltransf_11"/>
</dbReference>
<evidence type="ECO:0000259" key="1">
    <source>
        <dbReference type="Pfam" id="PF08241"/>
    </source>
</evidence>
<gene>
    <name evidence="2" type="ORF">IAD23_07905</name>
</gene>
<dbReference type="Gene3D" id="3.40.50.150">
    <property type="entry name" value="Vaccinia Virus protein VP39"/>
    <property type="match status" value="1"/>
</dbReference>
<sequence length="249" mass="27438">MENNWDCENYTNHFSFVHRYGSALLDLLTVKPGSFVVDLGCGNGALTAQLQSRGFETLGIDASAAMLEKAKKMHPNLRFELADACTFSLPEKADAVFSNAVFHWIDDQESLVQNIAANLRPGGQLVFEFGGTGCGETVHRALGSAFAAHGLTYVNHFRFQSVGTFAPVLERHGFRVEYATLFDRPTQQDGENGLENWIRMFVGSAFAGVEGATADSIVAQAVSDCRPVLYKNGKWFVDYVRLRMKAVKL</sequence>
<comment type="caution">
    <text evidence="2">The sequence shown here is derived from an EMBL/GenBank/DDBJ whole genome shotgun (WGS) entry which is preliminary data.</text>
</comment>
<keyword evidence="2" id="KW-0489">Methyltransferase</keyword>
<evidence type="ECO:0000313" key="2">
    <source>
        <dbReference type="EMBL" id="HIU69863.1"/>
    </source>
</evidence>
<dbReference type="CDD" id="cd02440">
    <property type="entry name" value="AdoMet_MTases"/>
    <property type="match status" value="1"/>
</dbReference>
<organism evidence="2 3">
    <name type="scientific">Candidatus Scybalenecus merdavium</name>
    <dbReference type="NCBI Taxonomy" id="2840939"/>
    <lineage>
        <taxon>Bacteria</taxon>
        <taxon>Bacillati</taxon>
        <taxon>Bacillota</taxon>
        <taxon>Clostridia</taxon>
        <taxon>Eubacteriales</taxon>
        <taxon>Oscillospiraceae</taxon>
        <taxon>Oscillospiraceae incertae sedis</taxon>
        <taxon>Candidatus Scybalenecus</taxon>
    </lineage>
</organism>
<reference evidence="2" key="1">
    <citation type="submission" date="2020-10" db="EMBL/GenBank/DDBJ databases">
        <authorList>
            <person name="Gilroy R."/>
        </authorList>
    </citation>
    <scope>NUCLEOTIDE SEQUENCE</scope>
    <source>
        <strain evidence="2">CHK176-6737</strain>
    </source>
</reference>
<reference evidence="2" key="2">
    <citation type="journal article" date="2021" name="PeerJ">
        <title>Extensive microbial diversity within the chicken gut microbiome revealed by metagenomics and culture.</title>
        <authorList>
            <person name="Gilroy R."/>
            <person name="Ravi A."/>
            <person name="Getino M."/>
            <person name="Pursley I."/>
            <person name="Horton D.L."/>
            <person name="Alikhan N.F."/>
            <person name="Baker D."/>
            <person name="Gharbi K."/>
            <person name="Hall N."/>
            <person name="Watson M."/>
            <person name="Adriaenssens E.M."/>
            <person name="Foster-Nyarko E."/>
            <person name="Jarju S."/>
            <person name="Secka A."/>
            <person name="Antonio M."/>
            <person name="Oren A."/>
            <person name="Chaudhuri R.R."/>
            <person name="La Ragione R."/>
            <person name="Hildebrand F."/>
            <person name="Pallen M.J."/>
        </authorList>
    </citation>
    <scope>NUCLEOTIDE SEQUENCE</scope>
    <source>
        <strain evidence="2">CHK176-6737</strain>
    </source>
</reference>
<dbReference type="InterPro" id="IPR029063">
    <property type="entry name" value="SAM-dependent_MTases_sf"/>
</dbReference>
<dbReference type="PANTHER" id="PTHR43861">
    <property type="entry name" value="TRANS-ACONITATE 2-METHYLTRANSFERASE-RELATED"/>
    <property type="match status" value="1"/>
</dbReference>
<dbReference type="Pfam" id="PF08241">
    <property type="entry name" value="Methyltransf_11"/>
    <property type="match status" value="1"/>
</dbReference>
<feature type="domain" description="Methyltransferase type 11" evidence="1">
    <location>
        <begin position="37"/>
        <end position="127"/>
    </location>
</feature>
<dbReference type="GO" id="GO:0032259">
    <property type="term" value="P:methylation"/>
    <property type="evidence" value="ECO:0007669"/>
    <property type="project" value="UniProtKB-KW"/>
</dbReference>
<dbReference type="AlphaFoldDB" id="A0A9D1MVK5"/>
<accession>A0A9D1MVK5</accession>
<dbReference type="EMBL" id="DVNM01000045">
    <property type="protein sequence ID" value="HIU69863.1"/>
    <property type="molecule type" value="Genomic_DNA"/>
</dbReference>
<name>A0A9D1MVK5_9FIRM</name>
<keyword evidence="2" id="KW-0808">Transferase</keyword>
<dbReference type="SUPFAM" id="SSF53335">
    <property type="entry name" value="S-adenosyl-L-methionine-dependent methyltransferases"/>
    <property type="match status" value="1"/>
</dbReference>
<dbReference type="Proteomes" id="UP000824125">
    <property type="component" value="Unassembled WGS sequence"/>
</dbReference>
<proteinExistence type="predicted"/>
<evidence type="ECO:0000313" key="3">
    <source>
        <dbReference type="Proteomes" id="UP000824125"/>
    </source>
</evidence>
<dbReference type="GO" id="GO:0008757">
    <property type="term" value="F:S-adenosylmethionine-dependent methyltransferase activity"/>
    <property type="evidence" value="ECO:0007669"/>
    <property type="project" value="InterPro"/>
</dbReference>